<dbReference type="RefSeq" id="WP_137637268.1">
    <property type="nucleotide sequence ID" value="NZ_BJDN01000006.1"/>
</dbReference>
<accession>A0ABW3EAQ2</accession>
<dbReference type="PANTHER" id="PTHR43431">
    <property type="entry name" value="OXIDOREDUCTASE, SHORT CHAIN DEHYDROGENASE/REDUCTASE FAMILY (AFU_ORTHOLOGUE AFUA_5G14000)"/>
    <property type="match status" value="1"/>
</dbReference>
<comment type="caution">
    <text evidence="1">The sequence shown here is derived from an EMBL/GenBank/DDBJ whole genome shotgun (WGS) entry which is preliminary data.</text>
</comment>
<dbReference type="Pfam" id="PF00106">
    <property type="entry name" value="adh_short"/>
    <property type="match status" value="1"/>
</dbReference>
<dbReference type="GO" id="GO:0016491">
    <property type="term" value="F:oxidoreductase activity"/>
    <property type="evidence" value="ECO:0007669"/>
    <property type="project" value="UniProtKB-KW"/>
</dbReference>
<sequence>MKTIVIVGAGPGLGLSLAKKFGTQGFQVALLSLHERTLNNLSTQLDQLKIKNKTYVVDVTDLAALATTLTQVIRDHGTIDVIEFSPYAGPQYFRNVLTMTQAEVQQQLQFTLFPVIRLVQSVLPNMQAQGHGAILINSGITSVYPLPQLGNTGIACAALRNYAQNLHNVLQPAGIYVGLLSVAAAIKKGTAGDPDLIAAKWYDLFVQQNQFEAIYPEIPQHVD</sequence>
<keyword evidence="1" id="KW-0560">Oxidoreductase</keyword>
<gene>
    <name evidence="1" type="ORF">ACFQZ7_06630</name>
</gene>
<dbReference type="EC" id="1.-.-.-" evidence="1"/>
<protein>
    <submittedName>
        <fullName evidence="1">SDR family NAD(P)-dependent oxidoreductase</fullName>
        <ecNumber evidence="1">1.-.-.-</ecNumber>
    </submittedName>
</protein>
<dbReference type="SUPFAM" id="SSF51735">
    <property type="entry name" value="NAD(P)-binding Rossmann-fold domains"/>
    <property type="match status" value="1"/>
</dbReference>
<evidence type="ECO:0000313" key="1">
    <source>
        <dbReference type="EMBL" id="MFD0897413.1"/>
    </source>
</evidence>
<dbReference type="PANTHER" id="PTHR43431:SF7">
    <property type="entry name" value="OXIDOREDUCTASE, SHORT CHAIN DEHYDROGENASE_REDUCTASE FAMILY (AFU_ORTHOLOGUE AFUA_5G14000)"/>
    <property type="match status" value="1"/>
</dbReference>
<dbReference type="InterPro" id="IPR036291">
    <property type="entry name" value="NAD(P)-bd_dom_sf"/>
</dbReference>
<dbReference type="InterPro" id="IPR002347">
    <property type="entry name" value="SDR_fam"/>
</dbReference>
<name>A0ABW3EAQ2_9LACO</name>
<keyword evidence="2" id="KW-1185">Reference proteome</keyword>
<dbReference type="Proteomes" id="UP001597104">
    <property type="component" value="Unassembled WGS sequence"/>
</dbReference>
<organism evidence="1 2">
    <name type="scientific">Loigolactobacillus binensis</name>
    <dbReference type="NCBI Taxonomy" id="2559922"/>
    <lineage>
        <taxon>Bacteria</taxon>
        <taxon>Bacillati</taxon>
        <taxon>Bacillota</taxon>
        <taxon>Bacilli</taxon>
        <taxon>Lactobacillales</taxon>
        <taxon>Lactobacillaceae</taxon>
        <taxon>Loigolactobacillus</taxon>
    </lineage>
</organism>
<proteinExistence type="predicted"/>
<dbReference type="EMBL" id="JBHTIO010000032">
    <property type="protein sequence ID" value="MFD0897413.1"/>
    <property type="molecule type" value="Genomic_DNA"/>
</dbReference>
<reference evidence="2" key="1">
    <citation type="journal article" date="2019" name="Int. J. Syst. Evol. Microbiol.">
        <title>The Global Catalogue of Microorganisms (GCM) 10K type strain sequencing project: providing services to taxonomists for standard genome sequencing and annotation.</title>
        <authorList>
            <consortium name="The Broad Institute Genomics Platform"/>
            <consortium name="The Broad Institute Genome Sequencing Center for Infectious Disease"/>
            <person name="Wu L."/>
            <person name="Ma J."/>
        </authorList>
    </citation>
    <scope>NUCLEOTIDE SEQUENCE [LARGE SCALE GENOMIC DNA]</scope>
    <source>
        <strain evidence="2">CCM 8925</strain>
    </source>
</reference>
<evidence type="ECO:0000313" key="2">
    <source>
        <dbReference type="Proteomes" id="UP001597104"/>
    </source>
</evidence>
<dbReference type="Gene3D" id="3.40.50.720">
    <property type="entry name" value="NAD(P)-binding Rossmann-like Domain"/>
    <property type="match status" value="1"/>
</dbReference>